<protein>
    <submittedName>
        <fullName evidence="2">GNAT family N-acetyltransferase</fullName>
    </submittedName>
</protein>
<keyword evidence="3" id="KW-1185">Reference proteome</keyword>
<feature type="domain" description="N-acetyltransferase" evidence="1">
    <location>
        <begin position="31"/>
        <end position="104"/>
    </location>
</feature>
<dbReference type="InterPro" id="IPR016181">
    <property type="entry name" value="Acyl_CoA_acyltransferase"/>
</dbReference>
<dbReference type="Proteomes" id="UP000609849">
    <property type="component" value="Unassembled WGS sequence"/>
</dbReference>
<dbReference type="Pfam" id="PF13673">
    <property type="entry name" value="Acetyltransf_10"/>
    <property type="match status" value="1"/>
</dbReference>
<organism evidence="2 3">
    <name type="scientific">Romboutsia faecis</name>
    <dbReference type="NCBI Taxonomy" id="2764597"/>
    <lineage>
        <taxon>Bacteria</taxon>
        <taxon>Bacillati</taxon>
        <taxon>Bacillota</taxon>
        <taxon>Clostridia</taxon>
        <taxon>Peptostreptococcales</taxon>
        <taxon>Peptostreptococcaceae</taxon>
        <taxon>Romboutsia</taxon>
    </lineage>
</organism>
<evidence type="ECO:0000313" key="2">
    <source>
        <dbReference type="EMBL" id="MBC5997650.1"/>
    </source>
</evidence>
<sequence length="105" mass="12447">MEIREYKTSDCNEIADLFYNTVHYINSKDYTEEQLNVWAVHKDYQNIGIATALCDILEKKYDVEHITTHASITSKSFFEKRGYIVIKKQFVDRNGVRLTNYIMKK</sequence>
<dbReference type="InterPro" id="IPR000182">
    <property type="entry name" value="GNAT_dom"/>
</dbReference>
<dbReference type="Gene3D" id="3.40.630.30">
    <property type="match status" value="1"/>
</dbReference>
<dbReference type="SUPFAM" id="SSF55729">
    <property type="entry name" value="Acyl-CoA N-acyltransferases (Nat)"/>
    <property type="match status" value="1"/>
</dbReference>
<comment type="caution">
    <text evidence="2">The sequence shown here is derived from an EMBL/GenBank/DDBJ whole genome shotgun (WGS) entry which is preliminary data.</text>
</comment>
<dbReference type="PANTHER" id="PTHR43451:SF1">
    <property type="entry name" value="ACETYLTRANSFERASE"/>
    <property type="match status" value="1"/>
</dbReference>
<dbReference type="PANTHER" id="PTHR43451">
    <property type="entry name" value="ACETYLTRANSFERASE (GNAT) FAMILY PROTEIN"/>
    <property type="match status" value="1"/>
</dbReference>
<proteinExistence type="predicted"/>
<accession>A0ABR7JRV7</accession>
<dbReference type="RefSeq" id="WP_153972397.1">
    <property type="nucleotide sequence ID" value="NZ_JACRWE010000006.1"/>
</dbReference>
<reference evidence="2 3" key="1">
    <citation type="submission" date="2020-08" db="EMBL/GenBank/DDBJ databases">
        <authorList>
            <person name="Liu C."/>
            <person name="Sun Q."/>
        </authorList>
    </citation>
    <scope>NUCLEOTIDE SEQUENCE [LARGE SCALE GENOMIC DNA]</scope>
    <source>
        <strain evidence="2 3">NSJ-18</strain>
    </source>
</reference>
<evidence type="ECO:0000259" key="1">
    <source>
        <dbReference type="Pfam" id="PF13673"/>
    </source>
</evidence>
<name>A0ABR7JRV7_9FIRM</name>
<dbReference type="EMBL" id="JACRWE010000006">
    <property type="protein sequence ID" value="MBC5997650.1"/>
    <property type="molecule type" value="Genomic_DNA"/>
</dbReference>
<gene>
    <name evidence="2" type="ORF">H8923_12825</name>
</gene>
<evidence type="ECO:0000313" key="3">
    <source>
        <dbReference type="Proteomes" id="UP000609849"/>
    </source>
</evidence>
<dbReference type="InterPro" id="IPR052564">
    <property type="entry name" value="N-acetyltrans/Recomb-assoc"/>
</dbReference>